<dbReference type="Gene3D" id="3.30.1050.10">
    <property type="entry name" value="SCP2 sterol-binding domain"/>
    <property type="match status" value="1"/>
</dbReference>
<feature type="domain" description="SCP2" evidence="1">
    <location>
        <begin position="23"/>
        <end position="97"/>
    </location>
</feature>
<evidence type="ECO:0000313" key="2">
    <source>
        <dbReference type="EMBL" id="SVD51996.1"/>
    </source>
</evidence>
<evidence type="ECO:0000259" key="1">
    <source>
        <dbReference type="Pfam" id="PF02036"/>
    </source>
</evidence>
<dbReference type="GO" id="GO:0005829">
    <property type="term" value="C:cytosol"/>
    <property type="evidence" value="ECO:0007669"/>
    <property type="project" value="TreeGrafter"/>
</dbReference>
<dbReference type="InterPro" id="IPR036527">
    <property type="entry name" value="SCP2_sterol-bd_dom_sf"/>
</dbReference>
<dbReference type="PANTHER" id="PTHR10094">
    <property type="entry name" value="STEROL CARRIER PROTEIN 2 SCP-2 FAMILY PROTEIN"/>
    <property type="match status" value="1"/>
</dbReference>
<organism evidence="2">
    <name type="scientific">marine metagenome</name>
    <dbReference type="NCBI Taxonomy" id="408172"/>
    <lineage>
        <taxon>unclassified sequences</taxon>
        <taxon>metagenomes</taxon>
        <taxon>ecological metagenomes</taxon>
    </lineage>
</organism>
<dbReference type="AlphaFoldDB" id="A0A382VZF5"/>
<sequence>MGIENTITKVSEMAGSTSPMGASIKFNFGDSQIVIDGTGDSNVVSTDDSETQCTIDMSLDDFESMLSGELNPMAAFMGGQIQVSGDMSVAMKLQTLF</sequence>
<dbReference type="InterPro" id="IPR003033">
    <property type="entry name" value="SCP2_sterol-bd_dom"/>
</dbReference>
<dbReference type="Pfam" id="PF02036">
    <property type="entry name" value="SCP2"/>
    <property type="match status" value="1"/>
</dbReference>
<reference evidence="2" key="1">
    <citation type="submission" date="2018-05" db="EMBL/GenBank/DDBJ databases">
        <authorList>
            <person name="Lanie J.A."/>
            <person name="Ng W.-L."/>
            <person name="Kazmierczak K.M."/>
            <person name="Andrzejewski T.M."/>
            <person name="Davidsen T.M."/>
            <person name="Wayne K.J."/>
            <person name="Tettelin H."/>
            <person name="Glass J.I."/>
            <person name="Rusch D."/>
            <person name="Podicherti R."/>
            <person name="Tsui H.-C.T."/>
            <person name="Winkler M.E."/>
        </authorList>
    </citation>
    <scope>NUCLEOTIDE SEQUENCE</scope>
</reference>
<protein>
    <recommendedName>
        <fullName evidence="1">SCP2 domain-containing protein</fullName>
    </recommendedName>
</protein>
<gene>
    <name evidence="2" type="ORF">METZ01_LOCUS404850</name>
</gene>
<dbReference type="EMBL" id="UINC01155884">
    <property type="protein sequence ID" value="SVD51996.1"/>
    <property type="molecule type" value="Genomic_DNA"/>
</dbReference>
<proteinExistence type="predicted"/>
<dbReference type="PANTHER" id="PTHR10094:SF25">
    <property type="entry name" value="SCP2 STEROL-BINDING DOMAIN-CONTAINING PROTEIN 1"/>
    <property type="match status" value="1"/>
</dbReference>
<dbReference type="SUPFAM" id="SSF55718">
    <property type="entry name" value="SCP-like"/>
    <property type="match status" value="1"/>
</dbReference>
<accession>A0A382VZF5</accession>
<name>A0A382VZF5_9ZZZZ</name>